<sequence length="114" mass="13325">MKYLPYCRMEETYEAMKDVVENWDNTSMDREFIFRLRIVELCKQIVAKFKDEEEAAQPTTEILTAVQIIDSLDEIGDKIPDAARVEILASLFKFTGTTVSDYDELENILKKYSR</sequence>
<organism evidence="1 2">
    <name type="scientific">Adhaeribacter terrigena</name>
    <dbReference type="NCBI Taxonomy" id="2793070"/>
    <lineage>
        <taxon>Bacteria</taxon>
        <taxon>Pseudomonadati</taxon>
        <taxon>Bacteroidota</taxon>
        <taxon>Cytophagia</taxon>
        <taxon>Cytophagales</taxon>
        <taxon>Hymenobacteraceae</taxon>
        <taxon>Adhaeribacter</taxon>
    </lineage>
</organism>
<comment type="caution">
    <text evidence="1">The sequence shown here is derived from an EMBL/GenBank/DDBJ whole genome shotgun (WGS) entry which is preliminary data.</text>
</comment>
<protein>
    <submittedName>
        <fullName evidence="1">Uncharacterized protein</fullName>
    </submittedName>
</protein>
<accession>A0ABS1C4D5</accession>
<dbReference type="EMBL" id="JAEHFX010000008">
    <property type="protein sequence ID" value="MBK0404220.1"/>
    <property type="molecule type" value="Genomic_DNA"/>
</dbReference>
<dbReference type="RefSeq" id="WP_200507064.1">
    <property type="nucleotide sequence ID" value="NZ_JAEHFX010000008.1"/>
</dbReference>
<proteinExistence type="predicted"/>
<evidence type="ECO:0000313" key="2">
    <source>
        <dbReference type="Proteomes" id="UP000644147"/>
    </source>
</evidence>
<keyword evidence="2" id="KW-1185">Reference proteome</keyword>
<name>A0ABS1C4D5_9BACT</name>
<evidence type="ECO:0000313" key="1">
    <source>
        <dbReference type="EMBL" id="MBK0404220.1"/>
    </source>
</evidence>
<dbReference type="Proteomes" id="UP000644147">
    <property type="component" value="Unassembled WGS sequence"/>
</dbReference>
<reference evidence="1 2" key="1">
    <citation type="submission" date="2020-12" db="EMBL/GenBank/DDBJ databases">
        <title>Bacterial novel species Adhaeribacter sp. BT258 isolated from soil.</title>
        <authorList>
            <person name="Jung H.-Y."/>
        </authorList>
    </citation>
    <scope>NUCLEOTIDE SEQUENCE [LARGE SCALE GENOMIC DNA]</scope>
    <source>
        <strain evidence="1 2">BT258</strain>
    </source>
</reference>
<gene>
    <name evidence="1" type="ORF">I5M27_14585</name>
</gene>